<protein>
    <submittedName>
        <fullName evidence="1">Uncharacterized protein</fullName>
    </submittedName>
</protein>
<evidence type="ECO:0000313" key="1">
    <source>
        <dbReference type="EMBL" id="GAA2136915.1"/>
    </source>
</evidence>
<sequence>MNMGALRSLIRWIRDASTPPGQESRGNGWLTNGTHLAQLSAALVAIAVSIHRW</sequence>
<proteinExistence type="predicted"/>
<keyword evidence="2" id="KW-1185">Reference proteome</keyword>
<name>A0ABN2Z5A9_9ACTN</name>
<reference evidence="1 2" key="1">
    <citation type="journal article" date="2019" name="Int. J. Syst. Evol. Microbiol.">
        <title>The Global Catalogue of Microorganisms (GCM) 10K type strain sequencing project: providing services to taxonomists for standard genome sequencing and annotation.</title>
        <authorList>
            <consortium name="The Broad Institute Genomics Platform"/>
            <consortium name="The Broad Institute Genome Sequencing Center for Infectious Disease"/>
            <person name="Wu L."/>
            <person name="Ma J."/>
        </authorList>
    </citation>
    <scope>NUCLEOTIDE SEQUENCE [LARGE SCALE GENOMIC DNA]</scope>
    <source>
        <strain evidence="1 2">JCM 14560</strain>
    </source>
</reference>
<organism evidence="1 2">
    <name type="scientific">Kitasatospora kazusensis</name>
    <dbReference type="NCBI Taxonomy" id="407974"/>
    <lineage>
        <taxon>Bacteria</taxon>
        <taxon>Bacillati</taxon>
        <taxon>Actinomycetota</taxon>
        <taxon>Actinomycetes</taxon>
        <taxon>Kitasatosporales</taxon>
        <taxon>Streptomycetaceae</taxon>
        <taxon>Kitasatospora</taxon>
    </lineage>
</organism>
<dbReference type="EMBL" id="BAAANT010000007">
    <property type="protein sequence ID" value="GAA2136915.1"/>
    <property type="molecule type" value="Genomic_DNA"/>
</dbReference>
<accession>A0ABN2Z5A9</accession>
<dbReference type="Proteomes" id="UP001422759">
    <property type="component" value="Unassembled WGS sequence"/>
</dbReference>
<evidence type="ECO:0000313" key="2">
    <source>
        <dbReference type="Proteomes" id="UP001422759"/>
    </source>
</evidence>
<gene>
    <name evidence="1" type="ORF">GCM10009760_16780</name>
</gene>
<comment type="caution">
    <text evidence="1">The sequence shown here is derived from an EMBL/GenBank/DDBJ whole genome shotgun (WGS) entry which is preliminary data.</text>
</comment>